<evidence type="ECO:0000256" key="3">
    <source>
        <dbReference type="RuleBase" id="RU000363"/>
    </source>
</evidence>
<comment type="caution">
    <text evidence="5">The sequence shown here is derived from an EMBL/GenBank/DDBJ whole genome shotgun (WGS) entry which is preliminary data.</text>
</comment>
<dbReference type="AlphaFoldDB" id="A0A0J9X5S6"/>
<evidence type="ECO:0000256" key="1">
    <source>
        <dbReference type="ARBA" id="ARBA00006484"/>
    </source>
</evidence>
<dbReference type="Gene3D" id="3.40.50.720">
    <property type="entry name" value="NAD(P)-binding Rossmann-like Domain"/>
    <property type="match status" value="1"/>
</dbReference>
<organism evidence="5 6">
    <name type="scientific">Geotrichum candidum</name>
    <name type="common">Oospora lactis</name>
    <name type="synonym">Dipodascus geotrichum</name>
    <dbReference type="NCBI Taxonomy" id="1173061"/>
    <lineage>
        <taxon>Eukaryota</taxon>
        <taxon>Fungi</taxon>
        <taxon>Dikarya</taxon>
        <taxon>Ascomycota</taxon>
        <taxon>Saccharomycotina</taxon>
        <taxon>Dipodascomycetes</taxon>
        <taxon>Dipodascales</taxon>
        <taxon>Dipodascaceae</taxon>
        <taxon>Geotrichum</taxon>
    </lineage>
</organism>
<evidence type="ECO:0000313" key="5">
    <source>
        <dbReference type="EMBL" id="CDO52521.1"/>
    </source>
</evidence>
<accession>A0A0J9X5S6</accession>
<name>A0A0J9X5S6_GEOCN</name>
<dbReference type="EMBL" id="CCBN010000003">
    <property type="protein sequence ID" value="CDO52521.1"/>
    <property type="molecule type" value="Genomic_DNA"/>
</dbReference>
<evidence type="ECO:0000313" key="6">
    <source>
        <dbReference type="Proteomes" id="UP000242525"/>
    </source>
</evidence>
<dbReference type="InterPro" id="IPR002347">
    <property type="entry name" value="SDR_fam"/>
</dbReference>
<evidence type="ECO:0000256" key="4">
    <source>
        <dbReference type="SAM" id="Phobius"/>
    </source>
</evidence>
<comment type="similarity">
    <text evidence="1 3">Belongs to the short-chain dehydrogenases/reductases (SDR) family.</text>
</comment>
<feature type="transmembrane region" description="Helical" evidence="4">
    <location>
        <begin position="34"/>
        <end position="50"/>
    </location>
</feature>
<dbReference type="InterPro" id="IPR036291">
    <property type="entry name" value="NAD(P)-bd_dom_sf"/>
</dbReference>
<dbReference type="PRINTS" id="PR00081">
    <property type="entry name" value="GDHRDH"/>
</dbReference>
<evidence type="ECO:0008006" key="7">
    <source>
        <dbReference type="Google" id="ProtNLM"/>
    </source>
</evidence>
<dbReference type="Proteomes" id="UP000242525">
    <property type="component" value="Unassembled WGS sequence"/>
</dbReference>
<keyword evidence="4" id="KW-0812">Transmembrane</keyword>
<dbReference type="GO" id="GO:0016616">
    <property type="term" value="F:oxidoreductase activity, acting on the CH-OH group of donors, NAD or NADP as acceptor"/>
    <property type="evidence" value="ECO:0007669"/>
    <property type="project" value="TreeGrafter"/>
</dbReference>
<sequence>MITIDDVVSALRLSIFNPIVLIPLVFALPSARLFTWYTIIVTAVASIYWLDHYLRRAPFKLDPATDLVIITGAGSKNGIGRYMVEEFCRAGFSVLILALDMQWDAPANVTFLACDVTNREDLALAQMKISNIYSKLQPAVLINNAGVAHNKLLLDLPDQVITNVINVNLLAPFWTIKTFVPGMVKRGKGHIVNISSVLGTMGVSQLSAYCASKHGLIGFHDSLTHELTNPYNYYPDAVSEAPDAPSRPTGIATLLVVPGHISTEMFAGVRCPDRFLSPILNPKDVGRQIAQAVLQGETGRLYFPFYTRVSWIFSALPGIISEAIRLFSRADLLMSGFKGPGITEIEKLRRKPSK</sequence>
<protein>
    <recommendedName>
        <fullName evidence="7">NAD(P)-binding protein</fullName>
    </recommendedName>
</protein>
<feature type="transmembrane region" description="Helical" evidence="4">
    <location>
        <begin position="7"/>
        <end position="28"/>
    </location>
</feature>
<proteinExistence type="inferred from homology"/>
<dbReference type="PANTHER" id="PTHR24322:SF736">
    <property type="entry name" value="RETINOL DEHYDROGENASE 10"/>
    <property type="match status" value="1"/>
</dbReference>
<reference evidence="5" key="1">
    <citation type="submission" date="2014-03" db="EMBL/GenBank/DDBJ databases">
        <authorList>
            <person name="Casaregola S."/>
        </authorList>
    </citation>
    <scope>NUCLEOTIDE SEQUENCE [LARGE SCALE GENOMIC DNA]</scope>
    <source>
        <strain evidence="5">CLIB 918</strain>
    </source>
</reference>
<dbReference type="PANTHER" id="PTHR24322">
    <property type="entry name" value="PKSB"/>
    <property type="match status" value="1"/>
</dbReference>
<dbReference type="Pfam" id="PF00106">
    <property type="entry name" value="adh_short"/>
    <property type="match status" value="1"/>
</dbReference>
<keyword evidence="6" id="KW-1185">Reference proteome</keyword>
<keyword evidence="4" id="KW-1133">Transmembrane helix</keyword>
<gene>
    <name evidence="5" type="ORF">BN980_GECA03s03266g</name>
</gene>
<keyword evidence="2" id="KW-0560">Oxidoreductase</keyword>
<dbReference type="SUPFAM" id="SSF51735">
    <property type="entry name" value="NAD(P)-binding Rossmann-fold domains"/>
    <property type="match status" value="1"/>
</dbReference>
<dbReference type="STRING" id="1173061.A0A0J9X5S6"/>
<keyword evidence="4" id="KW-0472">Membrane</keyword>
<dbReference type="PRINTS" id="PR00080">
    <property type="entry name" value="SDRFAMILY"/>
</dbReference>
<dbReference type="OrthoDB" id="10253736at2759"/>
<evidence type="ECO:0000256" key="2">
    <source>
        <dbReference type="ARBA" id="ARBA00023002"/>
    </source>
</evidence>